<dbReference type="STRING" id="285676.GA0070561_1080"/>
<proteinExistence type="predicted"/>
<reference evidence="1 2" key="1">
    <citation type="submission" date="2016-06" db="EMBL/GenBank/DDBJ databases">
        <authorList>
            <person name="Kjaerup R.B."/>
            <person name="Dalgaard T.S."/>
            <person name="Juul-Madsen H.R."/>
        </authorList>
    </citation>
    <scope>NUCLEOTIDE SEQUENCE [LARGE SCALE GENOMIC DNA]</scope>
    <source>
        <strain evidence="1 2">DSM 44871</strain>
    </source>
</reference>
<dbReference type="EMBL" id="FMCR01000001">
    <property type="protein sequence ID" value="SCE71646.1"/>
    <property type="molecule type" value="Genomic_DNA"/>
</dbReference>
<name>A0A1C4UIV4_9ACTN</name>
<dbReference type="InterPro" id="IPR011008">
    <property type="entry name" value="Dimeric_a/b-barrel"/>
</dbReference>
<dbReference type="SUPFAM" id="SSF54909">
    <property type="entry name" value="Dimeric alpha+beta barrel"/>
    <property type="match status" value="1"/>
</dbReference>
<evidence type="ECO:0000313" key="1">
    <source>
        <dbReference type="EMBL" id="SCE71646.1"/>
    </source>
</evidence>
<sequence length="113" mass="12945">MSYRALMVMRMAPGHADAVAELFAEHDKGDMPYVVGISRRTLFQYQDLYMHLLEADTDVFDKLLAARARADFQEVNRRLSAYLQRYAPDSMTELQDSKATPFYTWSPETGSIA</sequence>
<dbReference type="InterPro" id="IPR006765">
    <property type="entry name" value="Polyketide_synth_cyclase"/>
</dbReference>
<accession>A0A1C4UIV4</accession>
<protein>
    <submittedName>
        <fullName evidence="1">Tetracenomycin F2 cyclase</fullName>
    </submittedName>
</protein>
<organism evidence="1 2">
    <name type="scientific">Micromonospora saelicesensis</name>
    <dbReference type="NCBI Taxonomy" id="285676"/>
    <lineage>
        <taxon>Bacteria</taxon>
        <taxon>Bacillati</taxon>
        <taxon>Actinomycetota</taxon>
        <taxon>Actinomycetes</taxon>
        <taxon>Micromonosporales</taxon>
        <taxon>Micromonosporaceae</taxon>
        <taxon>Micromonospora</taxon>
    </lineage>
</organism>
<gene>
    <name evidence="1" type="ORF">GA0070561_1080</name>
</gene>
<dbReference type="Gene3D" id="3.30.70.1090">
    <property type="entry name" value="Dimeric alpha+beta barrel"/>
    <property type="match status" value="1"/>
</dbReference>
<dbReference type="GO" id="GO:0030639">
    <property type="term" value="P:polyketide biosynthetic process"/>
    <property type="evidence" value="ECO:0007669"/>
    <property type="project" value="InterPro"/>
</dbReference>
<evidence type="ECO:0000313" key="2">
    <source>
        <dbReference type="Proteomes" id="UP000198864"/>
    </source>
</evidence>
<dbReference type="Proteomes" id="UP000198864">
    <property type="component" value="Unassembled WGS sequence"/>
</dbReference>
<dbReference type="AlphaFoldDB" id="A0A1C4UIV4"/>
<dbReference type="InterPro" id="IPR038474">
    <property type="entry name" value="Polyketide_synth_cyclase_sf"/>
</dbReference>
<dbReference type="Pfam" id="PF04673">
    <property type="entry name" value="Cyclase_polyket"/>
    <property type="match status" value="1"/>
</dbReference>
<dbReference type="RefSeq" id="WP_091394922.1">
    <property type="nucleotide sequence ID" value="NZ_FMCR01000001.1"/>
</dbReference>